<dbReference type="GO" id="GO:0005840">
    <property type="term" value="C:ribosome"/>
    <property type="evidence" value="ECO:0007669"/>
    <property type="project" value="UniProtKB-KW"/>
</dbReference>
<comment type="similarity">
    <text evidence="1 4">Belongs to the eukaryotic ribosomal protein eS6 family.</text>
</comment>
<dbReference type="GO" id="GO:0006412">
    <property type="term" value="P:translation"/>
    <property type="evidence" value="ECO:0007669"/>
    <property type="project" value="UniProtKB-UniRule"/>
</dbReference>
<dbReference type="NCBIfam" id="NF003294">
    <property type="entry name" value="PRK04290.1-3"/>
    <property type="match status" value="1"/>
</dbReference>
<reference evidence="5 6" key="1">
    <citation type="submission" date="2023-06" db="EMBL/GenBank/DDBJ databases">
        <title>Genome sequence of Methancorpusculaceae sp. Cs1.</title>
        <authorList>
            <person name="Protasov E."/>
            <person name="Platt K."/>
            <person name="Poehlein A."/>
            <person name="Daniel R."/>
            <person name="Brune A."/>
        </authorList>
    </citation>
    <scope>NUCLEOTIDE SEQUENCE [LARGE SCALE GENOMIC DNA]</scope>
    <source>
        <strain evidence="5 6">Cs1</strain>
    </source>
</reference>
<dbReference type="PANTHER" id="PTHR11502">
    <property type="entry name" value="40S RIBOSOMAL PROTEIN S6"/>
    <property type="match status" value="1"/>
</dbReference>
<dbReference type="HAMAP" id="MF_00512">
    <property type="entry name" value="Ribosomal_eS6"/>
    <property type="match status" value="1"/>
</dbReference>
<dbReference type="AlphaFoldDB" id="A0AAE4MEW5"/>
<evidence type="ECO:0000313" key="5">
    <source>
        <dbReference type="EMBL" id="MDV0443722.1"/>
    </source>
</evidence>
<proteinExistence type="inferred from homology"/>
<dbReference type="Pfam" id="PF01092">
    <property type="entry name" value="Ribosomal_S6e"/>
    <property type="match status" value="1"/>
</dbReference>
<dbReference type="InterPro" id="IPR020924">
    <property type="entry name" value="Ribosomal_eS6_arc"/>
</dbReference>
<dbReference type="SMART" id="SM01405">
    <property type="entry name" value="Ribosomal_S6e"/>
    <property type="match status" value="1"/>
</dbReference>
<name>A0AAE4MEW5_9EURY</name>
<keyword evidence="2 4" id="KW-0689">Ribosomal protein</keyword>
<evidence type="ECO:0000256" key="1">
    <source>
        <dbReference type="ARBA" id="ARBA00009312"/>
    </source>
</evidence>
<keyword evidence="3 4" id="KW-0687">Ribonucleoprotein</keyword>
<dbReference type="GO" id="GO:1990904">
    <property type="term" value="C:ribonucleoprotein complex"/>
    <property type="evidence" value="ECO:0007669"/>
    <property type="project" value="UniProtKB-KW"/>
</dbReference>
<dbReference type="Proteomes" id="UP001283212">
    <property type="component" value="Unassembled WGS sequence"/>
</dbReference>
<evidence type="ECO:0000313" key="6">
    <source>
        <dbReference type="Proteomes" id="UP001283212"/>
    </source>
</evidence>
<dbReference type="InterPro" id="IPR001377">
    <property type="entry name" value="Ribosomal_eS6"/>
</dbReference>
<sequence>MVDFKVVLSDPKSGLSYKIDATGAAAGALLGKKIGTEVDGAPFGMNGYKITITGGSDKTGIPARADLPGNGKRHLLLSDGFGFHATHNGERRRKTQRGNEIAADFVQVNAKISTYGEKPVAEIFASAEAAAE</sequence>
<dbReference type="EMBL" id="JAWDKB010000004">
    <property type="protein sequence ID" value="MDV0443722.1"/>
    <property type="molecule type" value="Genomic_DNA"/>
</dbReference>
<dbReference type="GO" id="GO:0003735">
    <property type="term" value="F:structural constituent of ribosome"/>
    <property type="evidence" value="ECO:0007669"/>
    <property type="project" value="InterPro"/>
</dbReference>
<evidence type="ECO:0000256" key="4">
    <source>
        <dbReference type="HAMAP-Rule" id="MF_00512"/>
    </source>
</evidence>
<evidence type="ECO:0000256" key="3">
    <source>
        <dbReference type="ARBA" id="ARBA00023274"/>
    </source>
</evidence>
<dbReference type="RefSeq" id="WP_338096242.1">
    <property type="nucleotide sequence ID" value="NZ_JAWDKB010000004.1"/>
</dbReference>
<keyword evidence="6" id="KW-1185">Reference proteome</keyword>
<gene>
    <name evidence="4" type="primary">rps6e</name>
    <name evidence="5" type="ORF">McpCs1_11020</name>
</gene>
<accession>A0AAE4MEW5</accession>
<evidence type="ECO:0000256" key="2">
    <source>
        <dbReference type="ARBA" id="ARBA00022980"/>
    </source>
</evidence>
<organism evidence="5 6">
    <name type="scientific">Methanorbis rubei</name>
    <dbReference type="NCBI Taxonomy" id="3028300"/>
    <lineage>
        <taxon>Archaea</taxon>
        <taxon>Methanobacteriati</taxon>
        <taxon>Methanobacteriota</taxon>
        <taxon>Stenosarchaea group</taxon>
        <taxon>Methanomicrobia</taxon>
        <taxon>Methanomicrobiales</taxon>
        <taxon>Methanocorpusculaceae</taxon>
        <taxon>Methanorbis</taxon>
    </lineage>
</organism>
<protein>
    <recommendedName>
        <fullName evidence="4">Small ribosomal subunit protein eS6</fullName>
    </recommendedName>
</protein>
<comment type="caution">
    <text evidence="5">The sequence shown here is derived from an EMBL/GenBank/DDBJ whole genome shotgun (WGS) entry which is preliminary data.</text>
</comment>